<evidence type="ECO:0000313" key="6">
    <source>
        <dbReference type="EMBL" id="CAL8116555.1"/>
    </source>
</evidence>
<keyword evidence="7" id="KW-1185">Reference proteome</keyword>
<proteinExistence type="predicted"/>
<feature type="compositionally biased region" description="Polar residues" evidence="3">
    <location>
        <begin position="112"/>
        <end position="124"/>
    </location>
</feature>
<organism evidence="6 7">
    <name type="scientific">Orchesella dallaii</name>
    <dbReference type="NCBI Taxonomy" id="48710"/>
    <lineage>
        <taxon>Eukaryota</taxon>
        <taxon>Metazoa</taxon>
        <taxon>Ecdysozoa</taxon>
        <taxon>Arthropoda</taxon>
        <taxon>Hexapoda</taxon>
        <taxon>Collembola</taxon>
        <taxon>Entomobryomorpha</taxon>
        <taxon>Entomobryoidea</taxon>
        <taxon>Orchesellidae</taxon>
        <taxon>Orchesellinae</taxon>
        <taxon>Orchesella</taxon>
    </lineage>
</organism>
<dbReference type="InterPro" id="IPR003146">
    <property type="entry name" value="M14A_act_pep"/>
</dbReference>
<comment type="caution">
    <text evidence="6">The sequence shown here is derived from an EMBL/GenBank/DDBJ whole genome shotgun (WGS) entry which is preliminary data.</text>
</comment>
<evidence type="ECO:0000256" key="3">
    <source>
        <dbReference type="SAM" id="MobiDB-lite"/>
    </source>
</evidence>
<dbReference type="InterPro" id="IPR036990">
    <property type="entry name" value="M14A-like_propep"/>
</dbReference>
<protein>
    <recommendedName>
        <fullName evidence="5">Carboxypeptidase activation peptide domain-containing protein</fullName>
    </recommendedName>
</protein>
<reference evidence="6 7" key="1">
    <citation type="submission" date="2024-08" db="EMBL/GenBank/DDBJ databases">
        <authorList>
            <person name="Cucini C."/>
            <person name="Frati F."/>
        </authorList>
    </citation>
    <scope>NUCLEOTIDE SEQUENCE [LARGE SCALE GENOMIC DNA]</scope>
</reference>
<name>A0ABP1R389_9HEXA</name>
<evidence type="ECO:0000256" key="2">
    <source>
        <dbReference type="ARBA" id="ARBA00022833"/>
    </source>
</evidence>
<dbReference type="Gene3D" id="3.30.70.340">
    <property type="entry name" value="Metallocarboxypeptidase-like"/>
    <property type="match status" value="1"/>
</dbReference>
<dbReference type="Proteomes" id="UP001642540">
    <property type="component" value="Unassembled WGS sequence"/>
</dbReference>
<feature type="signal peptide" evidence="4">
    <location>
        <begin position="1"/>
        <end position="17"/>
    </location>
</feature>
<feature type="region of interest" description="Disordered" evidence="3">
    <location>
        <begin position="98"/>
        <end position="124"/>
    </location>
</feature>
<dbReference type="EMBL" id="CAXLJM020000053">
    <property type="protein sequence ID" value="CAL8116555.1"/>
    <property type="molecule type" value="Genomic_DNA"/>
</dbReference>
<sequence>MKYCLFIILLVCTSIKSAVIELNDRKLYRIIPESEDDLEFLKTVRNSEPGLVFWNGIGEKEETVDILASPSTFDQVFRAAPSSLRNSLTTKYPEVEIEFNQNDDEKEDKPDVSSTPSLIPQHDIPNTNLKTGTYYKIGLKHFTTGYLRTTSDQNRTTDPQTYIIIDKDAATNPDYQSGGSHYDEIQWHFVPSKVPGWYALRNRFTDKSKAYSTWSRNWPTNDQTNYVYLAMQYRTQEKTDNLSEENDNFLWKPVPTSETGKYRLVVKGYPNDFVTWTYQEYGATSHYLQIECRPNTTHRVYYEQGNAWWDHTLFTFESIDTSVQAQVKEIEVDTKSFIDDETLPLYMKTDCDHDSSKNLTFSNRGSTEDVQSLWEKSKLQGKFILKFHDDFFINALNFKNAKMIVPWSTNYNEVVTQKQVGENFSLKTKENVEFSTDIVIPPFTKRVVQTCYQHMELCLSDHSGILIQAVVEAFCPTERPSVDFKPVLSRGNTECVDMELRKKKGFFGVELGRRESSVVLALYGKIVSGKFGHQGIFVPLLEWNRQAADV</sequence>
<gene>
    <name evidence="6" type="ORF">ODALV1_LOCUS17334</name>
</gene>
<dbReference type="SUPFAM" id="SSF54897">
    <property type="entry name" value="Protease propeptides/inhibitors"/>
    <property type="match status" value="1"/>
</dbReference>
<keyword evidence="4" id="KW-0732">Signal</keyword>
<dbReference type="Pfam" id="PF02244">
    <property type="entry name" value="Propep_M14"/>
    <property type="match status" value="1"/>
</dbReference>
<feature type="domain" description="Carboxypeptidase activation peptide" evidence="5">
    <location>
        <begin position="28"/>
        <end position="76"/>
    </location>
</feature>
<accession>A0ABP1R389</accession>
<keyword evidence="2" id="KW-0862">Zinc</keyword>
<evidence type="ECO:0000256" key="4">
    <source>
        <dbReference type="SAM" id="SignalP"/>
    </source>
</evidence>
<evidence type="ECO:0000256" key="1">
    <source>
        <dbReference type="ARBA" id="ARBA00022723"/>
    </source>
</evidence>
<feature type="chain" id="PRO_5045391719" description="Carboxypeptidase activation peptide domain-containing protein" evidence="4">
    <location>
        <begin position="18"/>
        <end position="550"/>
    </location>
</feature>
<evidence type="ECO:0000259" key="5">
    <source>
        <dbReference type="Pfam" id="PF02244"/>
    </source>
</evidence>
<keyword evidence="1" id="KW-0479">Metal-binding</keyword>
<evidence type="ECO:0000313" key="7">
    <source>
        <dbReference type="Proteomes" id="UP001642540"/>
    </source>
</evidence>